<feature type="binding site" evidence="8">
    <location>
        <begin position="10"/>
        <end position="12"/>
    </location>
    <ligand>
        <name>GTP</name>
        <dbReference type="ChEBI" id="CHEBI:37565"/>
    </ligand>
</feature>
<evidence type="ECO:0000313" key="10">
    <source>
        <dbReference type="EMBL" id="EYD76881.1"/>
    </source>
</evidence>
<evidence type="ECO:0000256" key="2">
    <source>
        <dbReference type="ARBA" id="ARBA00022679"/>
    </source>
</evidence>
<dbReference type="CDD" id="cd02503">
    <property type="entry name" value="MobA"/>
    <property type="match status" value="1"/>
</dbReference>
<keyword evidence="3 8" id="KW-0479">Metal-binding</keyword>
<keyword evidence="5 8" id="KW-0460">Magnesium</keyword>
<comment type="caution">
    <text evidence="10">The sequence shown here is derived from an EMBL/GenBank/DDBJ whole genome shotgun (WGS) entry which is preliminary data.</text>
</comment>
<dbReference type="PANTHER" id="PTHR19136:SF81">
    <property type="entry name" value="MOLYBDENUM COFACTOR GUANYLYLTRANSFERASE"/>
    <property type="match status" value="1"/>
</dbReference>
<dbReference type="STRING" id="442562.Rumeso_01531"/>
<feature type="domain" description="MobA-like NTP transferase" evidence="9">
    <location>
        <begin position="7"/>
        <end position="157"/>
    </location>
</feature>
<dbReference type="GO" id="GO:1902758">
    <property type="term" value="P:bis(molybdopterin guanine dinucleotide)molybdenum biosynthetic process"/>
    <property type="evidence" value="ECO:0007669"/>
    <property type="project" value="TreeGrafter"/>
</dbReference>
<dbReference type="GO" id="GO:0046872">
    <property type="term" value="F:metal ion binding"/>
    <property type="evidence" value="ECO:0007669"/>
    <property type="project" value="UniProtKB-KW"/>
</dbReference>
<dbReference type="InterPro" id="IPR025877">
    <property type="entry name" value="MobA-like_NTP_Trfase"/>
</dbReference>
<evidence type="ECO:0000256" key="5">
    <source>
        <dbReference type="ARBA" id="ARBA00022842"/>
    </source>
</evidence>
<dbReference type="EMBL" id="AOSK01000040">
    <property type="protein sequence ID" value="EYD76881.1"/>
    <property type="molecule type" value="Genomic_DNA"/>
</dbReference>
<feature type="binding site" evidence="8">
    <location>
        <position position="23"/>
    </location>
    <ligand>
        <name>GTP</name>
        <dbReference type="ChEBI" id="CHEBI:37565"/>
    </ligand>
</feature>
<keyword evidence="7 8" id="KW-0501">Molybdenum cofactor biosynthesis</keyword>
<organism evidence="10 11">
    <name type="scientific">Rubellimicrobium mesophilum DSM 19309</name>
    <dbReference type="NCBI Taxonomy" id="442562"/>
    <lineage>
        <taxon>Bacteria</taxon>
        <taxon>Pseudomonadati</taxon>
        <taxon>Pseudomonadota</taxon>
        <taxon>Alphaproteobacteria</taxon>
        <taxon>Rhodobacterales</taxon>
        <taxon>Roseobacteraceae</taxon>
        <taxon>Rubellimicrobium</taxon>
    </lineage>
</organism>
<evidence type="ECO:0000256" key="4">
    <source>
        <dbReference type="ARBA" id="ARBA00022741"/>
    </source>
</evidence>
<comment type="catalytic activity">
    <reaction evidence="8">
        <text>Mo-molybdopterin + GTP + H(+) = Mo-molybdopterin guanine dinucleotide + diphosphate</text>
        <dbReference type="Rhea" id="RHEA:34243"/>
        <dbReference type="ChEBI" id="CHEBI:15378"/>
        <dbReference type="ChEBI" id="CHEBI:33019"/>
        <dbReference type="ChEBI" id="CHEBI:37565"/>
        <dbReference type="ChEBI" id="CHEBI:71302"/>
        <dbReference type="ChEBI" id="CHEBI:71310"/>
        <dbReference type="EC" id="2.7.7.77"/>
    </reaction>
</comment>
<keyword evidence="11" id="KW-1185">Reference proteome</keyword>
<dbReference type="RefSeq" id="WP_037282849.1">
    <property type="nucleotide sequence ID" value="NZ_KK088611.1"/>
</dbReference>
<comment type="subcellular location">
    <subcellularLocation>
        <location evidence="8">Cytoplasm</location>
    </subcellularLocation>
</comment>
<dbReference type="SUPFAM" id="SSF53448">
    <property type="entry name" value="Nucleotide-diphospho-sugar transferases"/>
    <property type="match status" value="1"/>
</dbReference>
<comment type="subunit">
    <text evidence="8">Monomer.</text>
</comment>
<comment type="function">
    <text evidence="8">Transfers a GMP moiety from GTP to Mo-molybdopterin (Mo-MPT) cofactor (Moco or molybdenum cofactor) to form Mo-molybdopterin guanine dinucleotide (Mo-MGD) cofactor.</text>
</comment>
<dbReference type="OrthoDB" id="9788394at2"/>
<dbReference type="HOGENOM" id="CLU_055597_5_0_5"/>
<dbReference type="AlphaFoldDB" id="A0A017HR77"/>
<dbReference type="Pfam" id="PF12804">
    <property type="entry name" value="NTP_transf_3"/>
    <property type="match status" value="1"/>
</dbReference>
<keyword evidence="4 8" id="KW-0547">Nucleotide-binding</keyword>
<dbReference type="HAMAP" id="MF_00316">
    <property type="entry name" value="MobA"/>
    <property type="match status" value="1"/>
</dbReference>
<feature type="binding site" evidence="8">
    <location>
        <position position="102"/>
    </location>
    <ligand>
        <name>Mg(2+)</name>
        <dbReference type="ChEBI" id="CHEBI:18420"/>
    </ligand>
</feature>
<dbReference type="NCBIfam" id="TIGR02665">
    <property type="entry name" value="molyb_mobA"/>
    <property type="match status" value="1"/>
</dbReference>
<dbReference type="Proteomes" id="UP000019666">
    <property type="component" value="Unassembled WGS sequence"/>
</dbReference>
<evidence type="ECO:0000256" key="7">
    <source>
        <dbReference type="ARBA" id="ARBA00023150"/>
    </source>
</evidence>
<keyword evidence="2 8" id="KW-0808">Transferase</keyword>
<evidence type="ECO:0000256" key="1">
    <source>
        <dbReference type="ARBA" id="ARBA00022490"/>
    </source>
</evidence>
<dbReference type="PANTHER" id="PTHR19136">
    <property type="entry name" value="MOLYBDENUM COFACTOR GUANYLYLTRANSFERASE"/>
    <property type="match status" value="1"/>
</dbReference>
<proteinExistence type="inferred from homology"/>
<dbReference type="PATRIC" id="fig|442562.3.peg.1516"/>
<evidence type="ECO:0000259" key="9">
    <source>
        <dbReference type="Pfam" id="PF12804"/>
    </source>
</evidence>
<reference evidence="10 11" key="1">
    <citation type="submission" date="2013-02" db="EMBL/GenBank/DDBJ databases">
        <authorList>
            <person name="Fiebig A."/>
            <person name="Goeker M."/>
            <person name="Klenk H.-P.P."/>
        </authorList>
    </citation>
    <scope>NUCLEOTIDE SEQUENCE [LARGE SCALE GENOMIC DNA]</scope>
    <source>
        <strain evidence="10 11">DSM 19309</strain>
    </source>
</reference>
<feature type="binding site" evidence="8">
    <location>
        <position position="69"/>
    </location>
    <ligand>
        <name>GTP</name>
        <dbReference type="ChEBI" id="CHEBI:37565"/>
    </ligand>
</feature>
<dbReference type="GO" id="GO:0061603">
    <property type="term" value="F:molybdenum cofactor guanylyltransferase activity"/>
    <property type="evidence" value="ECO:0007669"/>
    <property type="project" value="UniProtKB-EC"/>
</dbReference>
<evidence type="ECO:0000313" key="11">
    <source>
        <dbReference type="Proteomes" id="UP000019666"/>
    </source>
</evidence>
<sequence length="195" mass="19811">MPDAPPAVVLAGGLARRMGGGDKPLLPFGGGTVLSAVLARLAPQAGPLAINANGDPARFAAHGLPILLDPVEGHPGPLAGVLAAMLWARSLGAATILTVPGDAPFLPTDLAARLTLAGAPAFATSGGRPHPIAALWPSALAGVLRQDLADGLRRVQAFATAHGARPVEFPSPLDGPDPFLNLNTPEDLARARRWL</sequence>
<feature type="binding site" evidence="8">
    <location>
        <position position="102"/>
    </location>
    <ligand>
        <name>GTP</name>
        <dbReference type="ChEBI" id="CHEBI:37565"/>
    </ligand>
</feature>
<gene>
    <name evidence="8" type="primary">mobA</name>
    <name evidence="10" type="ORF">Rumeso_01531</name>
</gene>
<dbReference type="InterPro" id="IPR029044">
    <property type="entry name" value="Nucleotide-diphossugar_trans"/>
</dbReference>
<dbReference type="EC" id="2.7.7.77" evidence="8"/>
<comment type="cofactor">
    <cofactor evidence="8">
        <name>Mg(2+)</name>
        <dbReference type="ChEBI" id="CHEBI:18420"/>
    </cofactor>
</comment>
<comment type="similarity">
    <text evidence="8">Belongs to the MobA family.</text>
</comment>
<dbReference type="GO" id="GO:0005737">
    <property type="term" value="C:cytoplasm"/>
    <property type="evidence" value="ECO:0007669"/>
    <property type="project" value="UniProtKB-SubCell"/>
</dbReference>
<feature type="binding site" evidence="8">
    <location>
        <position position="51"/>
    </location>
    <ligand>
        <name>GTP</name>
        <dbReference type="ChEBI" id="CHEBI:37565"/>
    </ligand>
</feature>
<evidence type="ECO:0000256" key="6">
    <source>
        <dbReference type="ARBA" id="ARBA00023134"/>
    </source>
</evidence>
<dbReference type="Gene3D" id="3.90.550.10">
    <property type="entry name" value="Spore Coat Polysaccharide Biosynthesis Protein SpsA, Chain A"/>
    <property type="match status" value="1"/>
</dbReference>
<protein>
    <recommendedName>
        <fullName evidence="8">Molybdenum cofactor guanylyltransferase</fullName>
        <shortName evidence="8">MoCo guanylyltransferase</shortName>
        <ecNumber evidence="8">2.7.7.77</ecNumber>
    </recommendedName>
    <alternativeName>
        <fullName evidence="8">GTP:molybdopterin guanylyltransferase</fullName>
    </alternativeName>
    <alternativeName>
        <fullName evidence="8">Mo-MPT guanylyltransferase</fullName>
    </alternativeName>
    <alternativeName>
        <fullName evidence="8">Molybdopterin guanylyltransferase</fullName>
    </alternativeName>
    <alternativeName>
        <fullName evidence="8">Molybdopterin-guanine dinucleotide synthase</fullName>
        <shortName evidence="8">MGD synthase</shortName>
    </alternativeName>
</protein>
<keyword evidence="1 8" id="KW-0963">Cytoplasm</keyword>
<evidence type="ECO:0000256" key="8">
    <source>
        <dbReference type="HAMAP-Rule" id="MF_00316"/>
    </source>
</evidence>
<dbReference type="InterPro" id="IPR013482">
    <property type="entry name" value="Molybde_CF_guanTrfase"/>
</dbReference>
<accession>A0A017HR77</accession>
<name>A0A017HR77_9RHOB</name>
<dbReference type="GO" id="GO:0005525">
    <property type="term" value="F:GTP binding"/>
    <property type="evidence" value="ECO:0007669"/>
    <property type="project" value="UniProtKB-UniRule"/>
</dbReference>
<keyword evidence="6 8" id="KW-0342">GTP-binding</keyword>
<evidence type="ECO:0000256" key="3">
    <source>
        <dbReference type="ARBA" id="ARBA00022723"/>
    </source>
</evidence>
<comment type="domain">
    <text evidence="8">The N-terminal domain determines nucleotide recognition and specific binding, while the C-terminal domain determines the specific binding to the target protein.</text>
</comment>